<comment type="caution">
    <text evidence="2">The sequence shown here is derived from an EMBL/GenBank/DDBJ whole genome shotgun (WGS) entry which is preliminary data.</text>
</comment>
<evidence type="ECO:0000313" key="3">
    <source>
        <dbReference type="Proteomes" id="UP001139125"/>
    </source>
</evidence>
<accession>A0A9X2L6M9</accession>
<dbReference type="SUPFAM" id="SSF53756">
    <property type="entry name" value="UDP-Glycosyltransferase/glycogen phosphorylase"/>
    <property type="match status" value="1"/>
</dbReference>
<keyword evidence="1" id="KW-0808">Transferase</keyword>
<name>A0A9X2L6M9_9BACT</name>
<organism evidence="2 3">
    <name type="scientific">Gracilimonas sediminicola</name>
    <dbReference type="NCBI Taxonomy" id="2952158"/>
    <lineage>
        <taxon>Bacteria</taxon>
        <taxon>Pseudomonadati</taxon>
        <taxon>Balneolota</taxon>
        <taxon>Balneolia</taxon>
        <taxon>Balneolales</taxon>
        <taxon>Balneolaceae</taxon>
        <taxon>Gracilimonas</taxon>
    </lineage>
</organism>
<dbReference type="Gene3D" id="3.40.50.2000">
    <property type="entry name" value="Glycogen Phosphorylase B"/>
    <property type="match status" value="1"/>
</dbReference>
<dbReference type="Proteomes" id="UP001139125">
    <property type="component" value="Unassembled WGS sequence"/>
</dbReference>
<sequence length="416" mass="47454">MNTSSLKVLIIGKVWPEPASSAAGSRMMELIEVFQSEDWQVTFASAASESQFAVDLKSCGVECASVSINSSSFDHFAGELNPDIVVFDRFMTEEQFGWRVAEQCPGALRILDTEDLHFLREGRYQACKKGKEFETSDLFNDKAKREIASILRCDLSLIISEFETNLLEETFRIDKQLLLYLPFLLEQISENSVNNWKSFDNREDFISIGNFLHEPNWNAVLYLKEEIWPLIRAELPKAELHIYGAYSSQKVQQLHNESEGFLIKGRAESATDVVGASRMLLAPLRFGAGLKGKLVEAMQCGTPSVTTTIGAEGMNGNLPWPGFISDDPREFADRAIQLYKNEELWKNKQEKGLEVIHRRFDKETHSVRLIERIKEVRENLEAHRHHNFMGSMLQHHTLASTKFMGKWIEAKNRITD</sequence>
<protein>
    <submittedName>
        <fullName evidence="2">Glycosyltransferase family 4 protein</fullName>
    </submittedName>
</protein>
<evidence type="ECO:0000313" key="2">
    <source>
        <dbReference type="EMBL" id="MCP9292533.1"/>
    </source>
</evidence>
<gene>
    <name evidence="2" type="ORF">NM125_13175</name>
</gene>
<evidence type="ECO:0000256" key="1">
    <source>
        <dbReference type="ARBA" id="ARBA00022679"/>
    </source>
</evidence>
<dbReference type="PANTHER" id="PTHR46401:SF2">
    <property type="entry name" value="GLYCOSYLTRANSFERASE WBBK-RELATED"/>
    <property type="match status" value="1"/>
</dbReference>
<keyword evidence="3" id="KW-1185">Reference proteome</keyword>
<dbReference type="EMBL" id="JANDBC010000003">
    <property type="protein sequence ID" value="MCP9292533.1"/>
    <property type="molecule type" value="Genomic_DNA"/>
</dbReference>
<dbReference type="AlphaFoldDB" id="A0A9X2L6M9"/>
<dbReference type="Pfam" id="PF13692">
    <property type="entry name" value="Glyco_trans_1_4"/>
    <property type="match status" value="1"/>
</dbReference>
<dbReference type="PANTHER" id="PTHR46401">
    <property type="entry name" value="GLYCOSYLTRANSFERASE WBBK-RELATED"/>
    <property type="match status" value="1"/>
</dbReference>
<dbReference type="GO" id="GO:0016757">
    <property type="term" value="F:glycosyltransferase activity"/>
    <property type="evidence" value="ECO:0007669"/>
    <property type="project" value="TreeGrafter"/>
</dbReference>
<dbReference type="RefSeq" id="WP_255135424.1">
    <property type="nucleotide sequence ID" value="NZ_JANDBC010000003.1"/>
</dbReference>
<dbReference type="GO" id="GO:0009103">
    <property type="term" value="P:lipopolysaccharide biosynthetic process"/>
    <property type="evidence" value="ECO:0007669"/>
    <property type="project" value="TreeGrafter"/>
</dbReference>
<dbReference type="CDD" id="cd03801">
    <property type="entry name" value="GT4_PimA-like"/>
    <property type="match status" value="1"/>
</dbReference>
<reference evidence="2" key="1">
    <citation type="submission" date="2022-06" db="EMBL/GenBank/DDBJ databases">
        <title>Gracilimonas sp. CAU 1638 isolated from sea sediment.</title>
        <authorList>
            <person name="Kim W."/>
        </authorList>
    </citation>
    <scope>NUCLEOTIDE SEQUENCE</scope>
    <source>
        <strain evidence="2">CAU 1638</strain>
    </source>
</reference>
<proteinExistence type="predicted"/>